<accession>A0ABD0Q486</accession>
<dbReference type="EMBL" id="JAMKFB020000011">
    <property type="protein sequence ID" value="KAL0181093.1"/>
    <property type="molecule type" value="Genomic_DNA"/>
</dbReference>
<dbReference type="AlphaFoldDB" id="A0ABD0Q486"/>
<proteinExistence type="predicted"/>
<feature type="non-terminal residue" evidence="2">
    <location>
        <position position="182"/>
    </location>
</feature>
<organism evidence="2 3">
    <name type="scientific">Cirrhinus mrigala</name>
    <name type="common">Mrigala</name>
    <dbReference type="NCBI Taxonomy" id="683832"/>
    <lineage>
        <taxon>Eukaryota</taxon>
        <taxon>Metazoa</taxon>
        <taxon>Chordata</taxon>
        <taxon>Craniata</taxon>
        <taxon>Vertebrata</taxon>
        <taxon>Euteleostomi</taxon>
        <taxon>Actinopterygii</taxon>
        <taxon>Neopterygii</taxon>
        <taxon>Teleostei</taxon>
        <taxon>Ostariophysi</taxon>
        <taxon>Cypriniformes</taxon>
        <taxon>Cyprinidae</taxon>
        <taxon>Labeoninae</taxon>
        <taxon>Labeonini</taxon>
        <taxon>Cirrhinus</taxon>
    </lineage>
</organism>
<gene>
    <name evidence="2" type="ORF">M9458_023499</name>
</gene>
<feature type="non-terminal residue" evidence="2">
    <location>
        <position position="1"/>
    </location>
</feature>
<protein>
    <submittedName>
        <fullName evidence="2">Uncharacterized protein</fullName>
    </submittedName>
</protein>
<feature type="region of interest" description="Disordered" evidence="1">
    <location>
        <begin position="1"/>
        <end position="65"/>
    </location>
</feature>
<dbReference type="Proteomes" id="UP001529510">
    <property type="component" value="Unassembled WGS sequence"/>
</dbReference>
<evidence type="ECO:0000313" key="3">
    <source>
        <dbReference type="Proteomes" id="UP001529510"/>
    </source>
</evidence>
<feature type="compositionally biased region" description="Low complexity" evidence="1">
    <location>
        <begin position="100"/>
        <end position="119"/>
    </location>
</feature>
<comment type="caution">
    <text evidence="2">The sequence shown here is derived from an EMBL/GenBank/DDBJ whole genome shotgun (WGS) entry which is preliminary data.</text>
</comment>
<evidence type="ECO:0000313" key="2">
    <source>
        <dbReference type="EMBL" id="KAL0181093.1"/>
    </source>
</evidence>
<evidence type="ECO:0000256" key="1">
    <source>
        <dbReference type="SAM" id="MobiDB-lite"/>
    </source>
</evidence>
<keyword evidence="3" id="KW-1185">Reference proteome</keyword>
<feature type="compositionally biased region" description="Low complexity" evidence="1">
    <location>
        <begin position="54"/>
        <end position="65"/>
    </location>
</feature>
<name>A0ABD0Q486_CIRMR</name>
<feature type="region of interest" description="Disordered" evidence="1">
    <location>
        <begin position="100"/>
        <end position="138"/>
    </location>
</feature>
<sequence>GSIISSPHIRRRATSSRDCPSRQQSIPNSSSLLGSLFGTKRGNPPTPPTRHSSLTPRTLPTCTTRPARACTPTTLSFATCRILLRTTTTITITLQRTFNTRPTSTTPRPGPRPLTATRTVPTATGRIPRTPPTPSMHLTTTVSLQPLLRRPAAPSPNTAASALWFEHIHKLSPLGNGTVLAG</sequence>
<feature type="compositionally biased region" description="Polar residues" evidence="1">
    <location>
        <begin position="16"/>
        <end position="33"/>
    </location>
</feature>
<reference evidence="2 3" key="1">
    <citation type="submission" date="2024-05" db="EMBL/GenBank/DDBJ databases">
        <title>Genome sequencing and assembly of Indian major carp, Cirrhinus mrigala (Hamilton, 1822).</title>
        <authorList>
            <person name="Mohindra V."/>
            <person name="Chowdhury L.M."/>
            <person name="Lal K."/>
            <person name="Jena J.K."/>
        </authorList>
    </citation>
    <scope>NUCLEOTIDE SEQUENCE [LARGE SCALE GENOMIC DNA]</scope>
    <source>
        <strain evidence="2">CM1030</strain>
        <tissue evidence="2">Blood</tissue>
    </source>
</reference>